<dbReference type="InterPro" id="IPR000889">
    <property type="entry name" value="Glutathione_peroxidase"/>
</dbReference>
<keyword evidence="3 4" id="KW-0560">Oxidoreductase</keyword>
<dbReference type="CDD" id="cd00340">
    <property type="entry name" value="GSH_Peroxidase"/>
    <property type="match status" value="1"/>
</dbReference>
<comment type="similarity">
    <text evidence="1 4">Belongs to the glutathione peroxidase family.</text>
</comment>
<organism evidence="5 6">
    <name type="scientific">Terrilactibacillus laevilacticus</name>
    <dbReference type="NCBI Taxonomy" id="1380157"/>
    <lineage>
        <taxon>Bacteria</taxon>
        <taxon>Bacillati</taxon>
        <taxon>Bacillota</taxon>
        <taxon>Bacilli</taxon>
        <taxon>Bacillales</taxon>
        <taxon>Bacillaceae</taxon>
        <taxon>Terrilactibacillus</taxon>
    </lineage>
</organism>
<evidence type="ECO:0000313" key="6">
    <source>
        <dbReference type="Proteomes" id="UP001597458"/>
    </source>
</evidence>
<name>A0ABW5PTX7_9BACI</name>
<proteinExistence type="inferred from homology"/>
<protein>
    <recommendedName>
        <fullName evidence="4">Glutathione peroxidase</fullName>
    </recommendedName>
</protein>
<gene>
    <name evidence="5" type="ORF">ACFSTF_13890</name>
</gene>
<evidence type="ECO:0000256" key="1">
    <source>
        <dbReference type="ARBA" id="ARBA00006926"/>
    </source>
</evidence>
<keyword evidence="2 4" id="KW-0575">Peroxidase</keyword>
<dbReference type="GO" id="GO:0004601">
    <property type="term" value="F:peroxidase activity"/>
    <property type="evidence" value="ECO:0007669"/>
    <property type="project" value="UniProtKB-KW"/>
</dbReference>
<dbReference type="Proteomes" id="UP001597458">
    <property type="component" value="Unassembled WGS sequence"/>
</dbReference>
<keyword evidence="6" id="KW-1185">Reference proteome</keyword>
<evidence type="ECO:0000313" key="5">
    <source>
        <dbReference type="EMBL" id="MFD2618396.1"/>
    </source>
</evidence>
<accession>A0ABW5PTX7</accession>
<evidence type="ECO:0000256" key="4">
    <source>
        <dbReference type="RuleBase" id="RU000499"/>
    </source>
</evidence>
<reference evidence="6" key="1">
    <citation type="journal article" date="2019" name="Int. J. Syst. Evol. Microbiol.">
        <title>The Global Catalogue of Microorganisms (GCM) 10K type strain sequencing project: providing services to taxonomists for standard genome sequencing and annotation.</title>
        <authorList>
            <consortium name="The Broad Institute Genomics Platform"/>
            <consortium name="The Broad Institute Genome Sequencing Center for Infectious Disease"/>
            <person name="Wu L."/>
            <person name="Ma J."/>
        </authorList>
    </citation>
    <scope>NUCLEOTIDE SEQUENCE [LARGE SCALE GENOMIC DNA]</scope>
    <source>
        <strain evidence="6">TISTR 2241</strain>
    </source>
</reference>
<comment type="caution">
    <text evidence="5">The sequence shown here is derived from an EMBL/GenBank/DDBJ whole genome shotgun (WGS) entry which is preliminary data.</text>
</comment>
<evidence type="ECO:0000256" key="3">
    <source>
        <dbReference type="ARBA" id="ARBA00023002"/>
    </source>
</evidence>
<dbReference type="PROSITE" id="PS51355">
    <property type="entry name" value="GLUTATHIONE_PEROXID_3"/>
    <property type="match status" value="1"/>
</dbReference>
<evidence type="ECO:0000256" key="2">
    <source>
        <dbReference type="ARBA" id="ARBA00022559"/>
    </source>
</evidence>
<dbReference type="SUPFAM" id="SSF52833">
    <property type="entry name" value="Thioredoxin-like"/>
    <property type="match status" value="1"/>
</dbReference>
<dbReference type="PRINTS" id="PR01011">
    <property type="entry name" value="GLUTPROXDASE"/>
</dbReference>
<dbReference type="PIRSF" id="PIRSF000303">
    <property type="entry name" value="Glutathion_perox"/>
    <property type="match status" value="1"/>
</dbReference>
<dbReference type="PANTHER" id="PTHR11592">
    <property type="entry name" value="GLUTATHIONE PEROXIDASE"/>
    <property type="match status" value="1"/>
</dbReference>
<dbReference type="RefSeq" id="WP_141191005.1">
    <property type="nucleotide sequence ID" value="NZ_JBHUMR010000015.1"/>
</dbReference>
<dbReference type="EMBL" id="JBHUMR010000015">
    <property type="protein sequence ID" value="MFD2618396.1"/>
    <property type="molecule type" value="Genomic_DNA"/>
</dbReference>
<sequence length="181" mass="21279">MGIYNYLVQKPNGDILSMQTYKDKVMLICNTASQCQFTYQYEDLQKLYERYLQDGFTVLSFPCDQFGNQNPENGLETAAQCKGQFGVRYPVFDKIYVNGDKTHPLFNYLKHEVDASEFEKNTIQQKMLFDAIREHYPNYLIGNNIRWNFTKFLVDRKGNVVARFEPYDSIMDIEQAIRSLL</sequence>
<dbReference type="Pfam" id="PF00255">
    <property type="entry name" value="GSHPx"/>
    <property type="match status" value="1"/>
</dbReference>
<dbReference type="Gene3D" id="3.40.30.10">
    <property type="entry name" value="Glutaredoxin"/>
    <property type="match status" value="1"/>
</dbReference>
<dbReference type="PANTHER" id="PTHR11592:SF78">
    <property type="entry name" value="GLUTATHIONE PEROXIDASE"/>
    <property type="match status" value="1"/>
</dbReference>
<dbReference type="InterPro" id="IPR036249">
    <property type="entry name" value="Thioredoxin-like_sf"/>
</dbReference>